<dbReference type="AlphaFoldDB" id="A4S5L5"/>
<keyword evidence="7" id="KW-1185">Reference proteome</keyword>
<dbReference type="Pfam" id="PF24681">
    <property type="entry name" value="Kelch_KLHDC2_KLHL20_DRC7"/>
    <property type="match status" value="1"/>
</dbReference>
<dbReference type="SUPFAM" id="SSF117281">
    <property type="entry name" value="Kelch motif"/>
    <property type="match status" value="1"/>
</dbReference>
<dbReference type="eggNOG" id="KOG1225">
    <property type="taxonomic scope" value="Eukaryota"/>
</dbReference>
<sequence>MPRARSSRVERATRSFKDDEPRGRREGSEANERGDETREGEKRRWSRRFQSASRAMVMVIALTCALETPRGARAGNAFARQTPVGDLGFLGVPGPPGRSGHKAVVTDDSQMFIFGGRAKSTNGDFLNDFWMYDWETGSWVAYTPNELLCDQCSTCQDTGATCYDWTGLRPYSEPTLKEGKNRKERSIPSGRIHHGMALTLNRETGIRDTIIMYGGESIDCTDYCDDVWHYNIPNNLWSKRSFTGQEQRPVRRWKHAMTDYYDAVFLFGGHSQRLLSTTANAANQTNDTSFYYDTDVVYDGTRPLFMEDLWVYNATNRQWEYLEPSCTTCSSTTTESDGTADRDLYGPRGRTGASLVSYEDSLYLFGGYSYGGESNFKELYPVPKNETIRQLLYPSLESKYFLNDLWRYDILTNSWTELMPRTNYTAKPERRHGHSATVVLKDSVAVMLIQGGRTWEDEIGDMWQYNISSNVWTEIVPEGDYPSRREGSTMVSVGQTSTFRSGSSRQAGRALIFGGHGCLKGKTYAEAVAAAAAASTGTVGRTYVDDLSGVTVDWQSKYSVTTTGKLVINGVTMEDASDPTFLAVEDGTTQVQTVTSYGETVCTEELSDLWQYLPDECPNDCSRSGTCSFNTCMCSKGYYGNDCSLPECPQSNCTFDSVGRKMVCNHCSGRGECSNGVCVNCAYPSSGTYCEIKVGLCTTCECYEDNGEEPPEGLDCGLVLVCPKNPSVPSSAECSGNGICVEGVCNCYPGFTESMVVTRVGDARFPANLDVNGTVVPAPECGYDETAPNKYNKALVTDACIPTYIKDCGDFLYEMAGSRRTAGLGVAALIAILTFQALVDLG</sequence>
<dbReference type="PANTHER" id="PTHR46093:SF18">
    <property type="entry name" value="FIBRONECTIN TYPE-III DOMAIN-CONTAINING PROTEIN"/>
    <property type="match status" value="1"/>
</dbReference>
<feature type="compositionally biased region" description="Basic and acidic residues" evidence="3">
    <location>
        <begin position="7"/>
        <end position="43"/>
    </location>
</feature>
<protein>
    <recommendedName>
        <fullName evidence="4 5">EGF-like domain-containing protein</fullName>
    </recommendedName>
</protein>
<dbReference type="PROSITE" id="PS00022">
    <property type="entry name" value="EGF_1"/>
    <property type="match status" value="1"/>
</dbReference>
<dbReference type="Gramene" id="ABO98922">
    <property type="protein sequence ID" value="ABO98922"/>
    <property type="gene ID" value="OSTLU_93530"/>
</dbReference>
<evidence type="ECO:0000313" key="7">
    <source>
        <dbReference type="Proteomes" id="UP000001568"/>
    </source>
</evidence>
<gene>
    <name evidence="6" type="ORF">OSTLU_93530</name>
</gene>
<dbReference type="Gene3D" id="2.120.10.80">
    <property type="entry name" value="Kelch-type beta propeller"/>
    <property type="match status" value="2"/>
</dbReference>
<evidence type="ECO:0000256" key="3">
    <source>
        <dbReference type="SAM" id="MobiDB-lite"/>
    </source>
</evidence>
<dbReference type="RefSeq" id="XP_001420629.1">
    <property type="nucleotide sequence ID" value="XM_001420592.1"/>
</dbReference>
<evidence type="ECO:0000259" key="5">
    <source>
        <dbReference type="PROSITE" id="PS01186"/>
    </source>
</evidence>
<dbReference type="InterPro" id="IPR015915">
    <property type="entry name" value="Kelch-typ_b-propeller"/>
</dbReference>
<evidence type="ECO:0000256" key="1">
    <source>
        <dbReference type="ARBA" id="ARBA00022441"/>
    </source>
</evidence>
<dbReference type="Pfam" id="PF01344">
    <property type="entry name" value="Kelch_1"/>
    <property type="match status" value="1"/>
</dbReference>
<dbReference type="HOGENOM" id="CLU_011490_0_0_1"/>
<dbReference type="KEGG" id="olu:OSTLU_93530"/>
<dbReference type="EMBL" id="CP000592">
    <property type="protein sequence ID" value="ABO98922.1"/>
    <property type="molecule type" value="Genomic_DNA"/>
</dbReference>
<keyword evidence="2" id="KW-0677">Repeat</keyword>
<keyword evidence="1" id="KW-0880">Kelch repeat</keyword>
<dbReference type="PANTHER" id="PTHR46093">
    <property type="entry name" value="ACYL-COA-BINDING DOMAIN-CONTAINING PROTEIN 5"/>
    <property type="match status" value="1"/>
</dbReference>
<dbReference type="GeneID" id="5004660"/>
<reference evidence="6 7" key="1">
    <citation type="journal article" date="2007" name="Proc. Natl. Acad. Sci. U.S.A.">
        <title>The tiny eukaryote Ostreococcus provides genomic insights into the paradox of plankton speciation.</title>
        <authorList>
            <person name="Palenik B."/>
            <person name="Grimwood J."/>
            <person name="Aerts A."/>
            <person name="Rouze P."/>
            <person name="Salamov A."/>
            <person name="Putnam N."/>
            <person name="Dupont C."/>
            <person name="Jorgensen R."/>
            <person name="Derelle E."/>
            <person name="Rombauts S."/>
            <person name="Zhou K."/>
            <person name="Otillar R."/>
            <person name="Merchant S.S."/>
            <person name="Podell S."/>
            <person name="Gaasterland T."/>
            <person name="Napoli C."/>
            <person name="Gendler K."/>
            <person name="Manuell A."/>
            <person name="Tai V."/>
            <person name="Vallon O."/>
            <person name="Piganeau G."/>
            <person name="Jancek S."/>
            <person name="Heijde M."/>
            <person name="Jabbari K."/>
            <person name="Bowler C."/>
            <person name="Lohr M."/>
            <person name="Robbens S."/>
            <person name="Werner G."/>
            <person name="Dubchak I."/>
            <person name="Pazour G.J."/>
            <person name="Ren Q."/>
            <person name="Paulsen I."/>
            <person name="Delwiche C."/>
            <person name="Schmutz J."/>
            <person name="Rokhsar D."/>
            <person name="Van de Peer Y."/>
            <person name="Moreau H."/>
            <person name="Grigoriev I.V."/>
        </authorList>
    </citation>
    <scope>NUCLEOTIDE SEQUENCE [LARGE SCALE GENOMIC DNA]</scope>
    <source>
        <strain evidence="6 7">CCE9901</strain>
    </source>
</reference>
<feature type="domain" description="EGF-like" evidence="4 5">
    <location>
        <begin position="632"/>
        <end position="643"/>
    </location>
</feature>
<dbReference type="Gene3D" id="2.10.25.10">
    <property type="entry name" value="Laminin"/>
    <property type="match status" value="2"/>
</dbReference>
<proteinExistence type="predicted"/>
<dbReference type="InterPro" id="IPR000742">
    <property type="entry name" value="EGF"/>
</dbReference>
<dbReference type="Proteomes" id="UP000001568">
    <property type="component" value="Chromosome 12"/>
</dbReference>
<dbReference type="PROSITE" id="PS01186">
    <property type="entry name" value="EGF_2"/>
    <property type="match status" value="1"/>
</dbReference>
<dbReference type="InterPro" id="IPR006652">
    <property type="entry name" value="Kelch_1"/>
</dbReference>
<accession>A4S5L5</accession>
<organism evidence="6 7">
    <name type="scientific">Ostreococcus lucimarinus (strain CCE9901)</name>
    <dbReference type="NCBI Taxonomy" id="436017"/>
    <lineage>
        <taxon>Eukaryota</taxon>
        <taxon>Viridiplantae</taxon>
        <taxon>Chlorophyta</taxon>
        <taxon>Mamiellophyceae</taxon>
        <taxon>Mamiellales</taxon>
        <taxon>Bathycoccaceae</taxon>
        <taxon>Ostreococcus</taxon>
    </lineage>
</organism>
<evidence type="ECO:0000256" key="2">
    <source>
        <dbReference type="ARBA" id="ARBA00022737"/>
    </source>
</evidence>
<evidence type="ECO:0000313" key="6">
    <source>
        <dbReference type="EMBL" id="ABO98922.1"/>
    </source>
</evidence>
<dbReference type="OrthoDB" id="10251809at2759"/>
<name>A4S5L5_OSTLU</name>
<evidence type="ECO:0000259" key="4">
    <source>
        <dbReference type="PROSITE" id="PS00022"/>
    </source>
</evidence>
<dbReference type="STRING" id="436017.A4S5L5"/>
<feature type="region of interest" description="Disordered" evidence="3">
    <location>
        <begin position="1"/>
        <end position="45"/>
    </location>
</feature>
<dbReference type="OMA" id="CSIRNCG"/>